<evidence type="ECO:0000313" key="2">
    <source>
        <dbReference type="EMBL" id="GAA0456981.1"/>
    </source>
</evidence>
<dbReference type="EMBL" id="BAAADN010000019">
    <property type="protein sequence ID" value="GAA0456981.1"/>
    <property type="molecule type" value="Genomic_DNA"/>
</dbReference>
<protein>
    <submittedName>
        <fullName evidence="2">Uncharacterized protein</fullName>
    </submittedName>
</protein>
<accession>A0AAV3SEN7</accession>
<reference evidence="2" key="3">
    <citation type="submission" date="2023-12" db="EMBL/GenBank/DDBJ databases">
        <authorList>
            <person name="Sun Q."/>
            <person name="Inoue M."/>
        </authorList>
    </citation>
    <scope>NUCLEOTIDE SEQUENCE</scope>
    <source>
        <strain evidence="2">JCM 12289</strain>
    </source>
</reference>
<dbReference type="RefSeq" id="WP_244700769.1">
    <property type="nucleotide sequence ID" value="NZ_BAAADN010000019.1"/>
</dbReference>
<reference evidence="3" key="2">
    <citation type="submission" date="2022-04" db="EMBL/GenBank/DDBJ databases">
        <title>Sequencing and genomic assembly of Halococcus dombrowskii.</title>
        <authorList>
            <person name="Lim S.W."/>
            <person name="MacLea K.S."/>
        </authorList>
    </citation>
    <scope>NUCLEOTIDE SEQUENCE</scope>
    <source>
        <strain evidence="3">H4</strain>
    </source>
</reference>
<name>A0AAV3SEN7_HALDO</name>
<dbReference type="EMBL" id="CP095005">
    <property type="protein sequence ID" value="UOO94598.1"/>
    <property type="molecule type" value="Genomic_DNA"/>
</dbReference>
<reference evidence="2" key="1">
    <citation type="journal article" date="2014" name="Int. J. Syst. Evol. Microbiol.">
        <title>Complete genome sequence of Corynebacterium casei LMG S-19264T (=DSM 44701T), isolated from a smear-ripened cheese.</title>
        <authorList>
            <consortium name="US DOE Joint Genome Institute (JGI-PGF)"/>
            <person name="Walter F."/>
            <person name="Albersmeier A."/>
            <person name="Kalinowski J."/>
            <person name="Ruckert C."/>
        </authorList>
    </citation>
    <scope>NUCLEOTIDE SEQUENCE</scope>
    <source>
        <strain evidence="2">JCM 12289</strain>
    </source>
</reference>
<dbReference type="Proteomes" id="UP001500962">
    <property type="component" value="Unassembled WGS sequence"/>
</dbReference>
<proteinExistence type="predicted"/>
<evidence type="ECO:0000313" key="5">
    <source>
        <dbReference type="Proteomes" id="UP001500962"/>
    </source>
</evidence>
<feature type="transmembrane region" description="Helical" evidence="1">
    <location>
        <begin position="47"/>
        <end position="63"/>
    </location>
</feature>
<keyword evidence="1" id="KW-1133">Transmembrane helix</keyword>
<keyword evidence="1" id="KW-0472">Membrane</keyword>
<dbReference type="AlphaFoldDB" id="A0AAV3SEN7"/>
<sequence>MRGRTTRHGRIERNRRLNARASLRDVTLVYAAMALVPVLLWLLTNPALAAGLALLVGLVALLMRRGRRIVRGFLRARRAA</sequence>
<dbReference type="Proteomes" id="UP000830542">
    <property type="component" value="Chromosome"/>
</dbReference>
<organism evidence="2 5">
    <name type="scientific">Halococcus dombrowskii</name>
    <dbReference type="NCBI Taxonomy" id="179637"/>
    <lineage>
        <taxon>Archaea</taxon>
        <taxon>Methanobacteriati</taxon>
        <taxon>Methanobacteriota</taxon>
        <taxon>Stenosarchaea group</taxon>
        <taxon>Halobacteria</taxon>
        <taxon>Halobacteriales</taxon>
        <taxon>Halococcaceae</taxon>
        <taxon>Halococcus</taxon>
    </lineage>
</organism>
<keyword evidence="4" id="KW-1185">Reference proteome</keyword>
<dbReference type="GeneID" id="71762493"/>
<dbReference type="KEGG" id="hdo:MUK72_11555"/>
<evidence type="ECO:0000313" key="3">
    <source>
        <dbReference type="EMBL" id="UOO94598.1"/>
    </source>
</evidence>
<evidence type="ECO:0000313" key="4">
    <source>
        <dbReference type="Proteomes" id="UP000830542"/>
    </source>
</evidence>
<feature type="transmembrane region" description="Helical" evidence="1">
    <location>
        <begin position="21"/>
        <end position="41"/>
    </location>
</feature>
<evidence type="ECO:0000256" key="1">
    <source>
        <dbReference type="SAM" id="Phobius"/>
    </source>
</evidence>
<gene>
    <name evidence="2" type="ORF">GCM10008985_11300</name>
    <name evidence="3" type="ORF">MUK72_11555</name>
</gene>
<keyword evidence="1" id="KW-0812">Transmembrane</keyword>